<evidence type="ECO:0000313" key="1">
    <source>
        <dbReference type="EMBL" id="KAG5848761.1"/>
    </source>
</evidence>
<dbReference type="EMBL" id="JAFIRN010000005">
    <property type="protein sequence ID" value="KAG5848761.1"/>
    <property type="molecule type" value="Genomic_DNA"/>
</dbReference>
<organism evidence="1 2">
    <name type="scientific">Anguilla anguilla</name>
    <name type="common">European freshwater eel</name>
    <name type="synonym">Muraena anguilla</name>
    <dbReference type="NCBI Taxonomy" id="7936"/>
    <lineage>
        <taxon>Eukaryota</taxon>
        <taxon>Metazoa</taxon>
        <taxon>Chordata</taxon>
        <taxon>Craniata</taxon>
        <taxon>Vertebrata</taxon>
        <taxon>Euteleostomi</taxon>
        <taxon>Actinopterygii</taxon>
        <taxon>Neopterygii</taxon>
        <taxon>Teleostei</taxon>
        <taxon>Anguilliformes</taxon>
        <taxon>Anguillidae</taxon>
        <taxon>Anguilla</taxon>
    </lineage>
</organism>
<proteinExistence type="predicted"/>
<accession>A0A9D3MGY2</accession>
<reference evidence="1" key="1">
    <citation type="submission" date="2021-01" db="EMBL/GenBank/DDBJ databases">
        <title>A chromosome-scale assembly of European eel, Anguilla anguilla.</title>
        <authorList>
            <person name="Henkel C."/>
            <person name="Jong-Raadsen S.A."/>
            <person name="Dufour S."/>
            <person name="Weltzien F.-A."/>
            <person name="Palstra A.P."/>
            <person name="Pelster B."/>
            <person name="Spaink H.P."/>
            <person name="Van Den Thillart G.E."/>
            <person name="Jansen H."/>
            <person name="Zahm M."/>
            <person name="Klopp C."/>
            <person name="Cedric C."/>
            <person name="Louis A."/>
            <person name="Berthelot C."/>
            <person name="Parey E."/>
            <person name="Roest Crollius H."/>
            <person name="Montfort J."/>
            <person name="Robinson-Rechavi M."/>
            <person name="Bucao C."/>
            <person name="Bouchez O."/>
            <person name="Gislard M."/>
            <person name="Lluch J."/>
            <person name="Milhes M."/>
            <person name="Lampietro C."/>
            <person name="Lopez Roques C."/>
            <person name="Donnadieu C."/>
            <person name="Braasch I."/>
            <person name="Desvignes T."/>
            <person name="Postlethwait J."/>
            <person name="Bobe J."/>
            <person name="Guiguen Y."/>
            <person name="Dirks R."/>
        </authorList>
    </citation>
    <scope>NUCLEOTIDE SEQUENCE</scope>
    <source>
        <strain evidence="1">Tag_6206</strain>
        <tissue evidence="1">Liver</tissue>
    </source>
</reference>
<protein>
    <submittedName>
        <fullName evidence="1">Uncharacterized protein</fullName>
    </submittedName>
</protein>
<keyword evidence="2" id="KW-1185">Reference proteome</keyword>
<dbReference type="Proteomes" id="UP001044222">
    <property type="component" value="Unassembled WGS sequence"/>
</dbReference>
<dbReference type="AlphaFoldDB" id="A0A9D3MGY2"/>
<comment type="caution">
    <text evidence="1">The sequence shown here is derived from an EMBL/GenBank/DDBJ whole genome shotgun (WGS) entry which is preliminary data.</text>
</comment>
<gene>
    <name evidence="1" type="ORF">ANANG_G00102850</name>
</gene>
<sequence>MMCCCDLCRMPTPGESSKSTECPPFVDNLAYCGFMNTQAFRNTFVALSSVMHLYSYSSKDL</sequence>
<evidence type="ECO:0000313" key="2">
    <source>
        <dbReference type="Proteomes" id="UP001044222"/>
    </source>
</evidence>
<name>A0A9D3MGY2_ANGAN</name>